<dbReference type="GO" id="GO:0005874">
    <property type="term" value="C:microtubule"/>
    <property type="evidence" value="ECO:0007669"/>
    <property type="project" value="UniProtKB-KW"/>
</dbReference>
<dbReference type="Gene3D" id="1.10.1070.11">
    <property type="entry name" value="Phosphatidylinositol 3-/4-kinase, catalytic domain"/>
    <property type="match status" value="1"/>
</dbReference>
<dbReference type="InterPro" id="IPR011989">
    <property type="entry name" value="ARM-like"/>
</dbReference>
<dbReference type="Pfam" id="PF23271">
    <property type="entry name" value="HEAT_GCN1"/>
    <property type="match status" value="1"/>
</dbReference>
<dbReference type="SUPFAM" id="SSF56112">
    <property type="entry name" value="Protein kinase-like (PK-like)"/>
    <property type="match status" value="1"/>
</dbReference>
<evidence type="ECO:0000256" key="7">
    <source>
        <dbReference type="ARBA" id="ARBA00022679"/>
    </source>
</evidence>
<dbReference type="InterPro" id="IPR015943">
    <property type="entry name" value="WD40/YVTN_repeat-like_dom_sf"/>
</dbReference>
<dbReference type="PROSITE" id="PS50290">
    <property type="entry name" value="PI3_4_KINASE_3"/>
    <property type="match status" value="1"/>
</dbReference>
<dbReference type="Gene3D" id="2.130.10.10">
    <property type="entry name" value="YVTN repeat-like/Quinoprotein amine dehydrogenase"/>
    <property type="match status" value="1"/>
</dbReference>
<evidence type="ECO:0000313" key="26">
    <source>
        <dbReference type="Proteomes" id="UP000663826"/>
    </source>
</evidence>
<dbReference type="Gene3D" id="1.20.960.30">
    <property type="match status" value="1"/>
</dbReference>
<dbReference type="InterPro" id="IPR036940">
    <property type="entry name" value="PI3/4_kinase_cat_sf"/>
</dbReference>
<comment type="catalytic activity">
    <reaction evidence="17 20">
        <text>L-threonyl-[protein] + ATP = O-phospho-L-threonyl-[protein] + ADP + H(+)</text>
        <dbReference type="Rhea" id="RHEA:46608"/>
        <dbReference type="Rhea" id="RHEA-COMP:11060"/>
        <dbReference type="Rhea" id="RHEA-COMP:11605"/>
        <dbReference type="ChEBI" id="CHEBI:15378"/>
        <dbReference type="ChEBI" id="CHEBI:30013"/>
        <dbReference type="ChEBI" id="CHEBI:30616"/>
        <dbReference type="ChEBI" id="CHEBI:61977"/>
        <dbReference type="ChEBI" id="CHEBI:456216"/>
        <dbReference type="EC" id="2.7.11.1"/>
    </reaction>
</comment>
<dbReference type="FunFam" id="1.20.120.150:FF:000001">
    <property type="entry name" value="Serine/threonine-protein kinase TOR"/>
    <property type="match status" value="1"/>
</dbReference>
<dbReference type="Pfam" id="PF24951">
    <property type="entry name" value="LisH_PAC1"/>
    <property type="match status" value="1"/>
</dbReference>
<feature type="repeat" description="WD" evidence="19">
    <location>
        <begin position="2499"/>
        <end position="2531"/>
    </location>
</feature>
<dbReference type="GO" id="GO:0005524">
    <property type="term" value="F:ATP binding"/>
    <property type="evidence" value="ECO:0007669"/>
    <property type="project" value="UniProtKB-KW"/>
</dbReference>
<evidence type="ECO:0000256" key="15">
    <source>
        <dbReference type="ARBA" id="ARBA00023212"/>
    </source>
</evidence>
<keyword evidence="8" id="KW-0493">Microtubule</keyword>
<evidence type="ECO:0000256" key="11">
    <source>
        <dbReference type="ARBA" id="ARBA00022776"/>
    </source>
</evidence>
<dbReference type="FunFam" id="1.20.960.30:FF:000002">
    <property type="entry name" value="Platelet-activating factor acetylhydrolase ib"/>
    <property type="match status" value="1"/>
</dbReference>
<dbReference type="InterPro" id="IPR011009">
    <property type="entry name" value="Kinase-like_dom_sf"/>
</dbReference>
<keyword evidence="3" id="KW-0963">Cytoplasm</keyword>
<dbReference type="PROSITE" id="PS00915">
    <property type="entry name" value="PI3_4_KINASE_1"/>
    <property type="match status" value="1"/>
</dbReference>
<feature type="domain" description="FATC" evidence="24">
    <location>
        <begin position="2316"/>
        <end position="2357"/>
    </location>
</feature>
<evidence type="ECO:0000256" key="14">
    <source>
        <dbReference type="ARBA" id="ARBA00023054"/>
    </source>
</evidence>
<dbReference type="PROSITE" id="PS50896">
    <property type="entry name" value="LISH"/>
    <property type="match status" value="1"/>
</dbReference>
<dbReference type="SUPFAM" id="SSF47212">
    <property type="entry name" value="FKBP12-rapamycin-binding domain of FKBP-rapamycin-associated protein (FRAP)"/>
    <property type="match status" value="1"/>
</dbReference>
<dbReference type="SUPFAM" id="SSF50978">
    <property type="entry name" value="WD40 repeat-like"/>
    <property type="match status" value="1"/>
</dbReference>
<dbReference type="Pfam" id="PF08771">
    <property type="entry name" value="FRB_dom"/>
    <property type="match status" value="1"/>
</dbReference>
<dbReference type="SMART" id="SM00146">
    <property type="entry name" value="PI3Kc"/>
    <property type="match status" value="1"/>
</dbReference>
<keyword evidence="9" id="KW-0677">Repeat</keyword>
<keyword evidence="5 19" id="KW-0853">WD repeat</keyword>
<organism evidence="25 26">
    <name type="scientific">Rhizoctonia solani</name>
    <dbReference type="NCBI Taxonomy" id="456999"/>
    <lineage>
        <taxon>Eukaryota</taxon>
        <taxon>Fungi</taxon>
        <taxon>Dikarya</taxon>
        <taxon>Basidiomycota</taxon>
        <taxon>Agaricomycotina</taxon>
        <taxon>Agaricomycetes</taxon>
        <taxon>Cantharellales</taxon>
        <taxon>Ceratobasidiaceae</taxon>
        <taxon>Rhizoctonia</taxon>
    </lineage>
</organism>
<dbReference type="GO" id="GO:0031931">
    <property type="term" value="C:TORC1 complex"/>
    <property type="evidence" value="ECO:0007669"/>
    <property type="project" value="TreeGrafter"/>
</dbReference>
<evidence type="ECO:0000256" key="6">
    <source>
        <dbReference type="ARBA" id="ARBA00022618"/>
    </source>
</evidence>
<dbReference type="GO" id="GO:0005737">
    <property type="term" value="C:cytoplasm"/>
    <property type="evidence" value="ECO:0007669"/>
    <property type="project" value="TreeGrafter"/>
</dbReference>
<evidence type="ECO:0000256" key="4">
    <source>
        <dbReference type="ARBA" id="ARBA00022527"/>
    </source>
</evidence>
<dbReference type="FunFam" id="1.25.10.10:FF:000371">
    <property type="entry name" value="Serine/threonine-protein kinase TOR"/>
    <property type="match status" value="1"/>
</dbReference>
<dbReference type="InterPro" id="IPR037190">
    <property type="entry name" value="LIS1_N"/>
</dbReference>
<feature type="repeat" description="WD" evidence="19">
    <location>
        <begin position="2457"/>
        <end position="2498"/>
    </location>
</feature>
<dbReference type="InterPro" id="IPR050517">
    <property type="entry name" value="DDR_Repair_Kinase"/>
</dbReference>
<dbReference type="PROSITE" id="PS50082">
    <property type="entry name" value="WD_REPEATS_2"/>
    <property type="match status" value="4"/>
</dbReference>
<dbReference type="InterPro" id="IPR036322">
    <property type="entry name" value="WD40_repeat_dom_sf"/>
</dbReference>
<dbReference type="GO" id="GO:0044877">
    <property type="term" value="F:protein-containing complex binding"/>
    <property type="evidence" value="ECO:0007669"/>
    <property type="project" value="InterPro"/>
</dbReference>
<dbReference type="PRINTS" id="PR00320">
    <property type="entry name" value="GPROTEINBRPT"/>
</dbReference>
<dbReference type="Gene3D" id="1.25.10.10">
    <property type="entry name" value="Leucine-rich Repeat Variant"/>
    <property type="match status" value="4"/>
</dbReference>
<dbReference type="InterPro" id="IPR016024">
    <property type="entry name" value="ARM-type_fold"/>
</dbReference>
<evidence type="ECO:0000256" key="5">
    <source>
        <dbReference type="ARBA" id="ARBA00022574"/>
    </source>
</evidence>
<dbReference type="Pfam" id="PF02260">
    <property type="entry name" value="FATC"/>
    <property type="match status" value="1"/>
</dbReference>
<feature type="repeat" description="WD" evidence="19">
    <location>
        <begin position="2682"/>
        <end position="2707"/>
    </location>
</feature>
<comment type="catalytic activity">
    <reaction evidence="18">
        <text>L-seryl-[protein] + ATP = O-phospho-L-seryl-[protein] + ADP + H(+)</text>
        <dbReference type="Rhea" id="RHEA:17989"/>
        <dbReference type="Rhea" id="RHEA-COMP:9863"/>
        <dbReference type="Rhea" id="RHEA-COMP:11604"/>
        <dbReference type="ChEBI" id="CHEBI:15378"/>
        <dbReference type="ChEBI" id="CHEBI:29999"/>
        <dbReference type="ChEBI" id="CHEBI:30616"/>
        <dbReference type="ChEBI" id="CHEBI:83421"/>
        <dbReference type="ChEBI" id="CHEBI:456216"/>
        <dbReference type="EC" id="2.7.11.1"/>
    </reaction>
</comment>
<dbReference type="InterPro" id="IPR003152">
    <property type="entry name" value="FATC_dom"/>
</dbReference>
<dbReference type="InterPro" id="IPR001680">
    <property type="entry name" value="WD40_rpt"/>
</dbReference>
<dbReference type="Pfam" id="PF23593">
    <property type="entry name" value="HEAT_ATR"/>
    <property type="match status" value="1"/>
</dbReference>
<dbReference type="SMART" id="SM01345">
    <property type="entry name" value="Rapamycin_bind"/>
    <property type="match status" value="1"/>
</dbReference>
<dbReference type="CDD" id="cd05169">
    <property type="entry name" value="PIKKc_TOR"/>
    <property type="match status" value="1"/>
</dbReference>
<evidence type="ECO:0000259" key="23">
    <source>
        <dbReference type="PROSITE" id="PS51189"/>
    </source>
</evidence>
<sequence length="2832" mass="319333">ATMAAAVSSQDPLHGIFQQLKNKNEQIRQVAARELRDHVESAVAELSTDGSARLWNQQISPRLFEIIHSNHSHERLGGVLAIDRLLEIEGELIESKPTLFRLFNYVKSLLPSPDVNVMIAASKTLGRIAEMGGTAFADQIDVEVPRALEALQSDKPEGRHAAVLILRELARHSAAHFHPHVQLVLERIWVPLRDTRVLVREGAAELLAACLEIMRSRDRTQRTPVYRDINEKAAKGLAMAPVETVHGSLLAYRELFLHAGMFLKDDYQPTVESILSLREHREPQIRRQVITLIPTFARYDRERFTDTFLHKSMGYLMATLKRPAERTIAFVAIGHVASAVGSEIKQFLEQIMVHIKEGLQQHGKKNAPLEEPIFQCLGMLAAAVGPNLTKLLHDQLDLMFACGLSEPLRQALVSIASNIPPLLKTIQDRLLDLISVILCGQTFKSLGSPEAGHRSIATLVARDVQSAQNGRNPELIALALITLGSFDFTGHVLNEFVRSCALPYLDHDQPEVRQAAALTSCKLFVQDPIIYQQSIHSTEIVSDVLDKLLTVGITDPDPTIRHTVLSTLDTRFDRHLAQAENVRSLFIALNDEVFANREVAIGIIGRLAPYNPAYVVPSLRKALIQLLTELEYSTVLRNREESAKLLHQLVSASSKLIKPYAVAMLKVLLPKARDPNAGVAANVIICLGELAEVGSEDFSPHVPAMMTLLIETLQDQTSTSKRDAALRTMCSLCSNTGYVITPLLDYPQLMPIFNRILRTEQNQNVRRETIRLMGIIGALDPYKRKGKLADVDEATNEAVKTNPHDPTTVLHASGTSSEDYYQTVVFNALLGILKDNALQSSHHGSIDAIMSIFKTQRLRCVPFLPQIIPAFFSVVRAPNPRMQEYYLQQLTILVSIVTQHIRNYLQEIIALIQELWAANVALHTGLVSLIEALSKALDAEFRTYLPALLPPMLKLLDTDPSEKRQTAQMRVLHTLYTFGPNVEEYMHLVIPVIVRTLESNDNTIVLRKGAIQTIGRLSSKVNFSDHASRIIHPLVRLLSLQNNELSMAVMDALCDLMVQLGPDFAIFIPMVNKVVVRLGIQHPTYQSHVVRLLDGERLRRDFGTSVSGDEDRNEPSAAPESTKMAVNQQHLKQAWATSQVRSREDWLEWIRRLAVEFMKESPSHALRACMSLADVHIPLARELFNAAFVSCWTELFDQYQEDLVRSIETAITSPNIPPEIIHILLNLAEFMEVDDKSLPIEAKILGEYAYSYHAYAKALHYKELESFQGRSPSIYESLIGINTQLQQHDAALGTLVVARELYDSKHEEWYEKLGKWEDALQAYNRKVGDEAEQPEVIIGKMRCLHALGEWDQLASMVETKWASATADERREIAPLATAAAWSLNQWDKMDEYIGSMKPDSPNKAFYRAIISVHRCQFTKAAKQIATARDLLDPEMTNLAGESYQRSYSVIIRIQMLSELEEIIRYKQLSEQPDKQATMRKTWMNRLQGCQPNIETWQRVLQVRTLVLQPDQDTPMWIKFANLARKSGRMNLAQKTIESLRPHVDQDPQQASPEVIYAHLKFMWASGDRIQAVDYLRDWASKLSADLGLTQAELSGRVPTLAARAKSSPYATLLARCYLKIGQWQSDMQEDWAARDIPDILRCYYLATQFDNTWYKAWHTWAMCNLDVIGHFETVNDTRTEEAAPNLVRHVAAAVQGFFRSIALRSDASFQETLRVLTLWFKFGAHEEVSMAMTDGFHTVNVTTWLEVIPQIIARIQTPSALVRRLISQLLNDVGRAHPQALIYPLTVASKSSSIARRNAATSIMDRMREHSPKVVDQALVVSAELIRVAILWHELWHEGLEEASRLYFTEKNPEAMIAVLEPLHDLLEAGPTTTRETAFAQVFGRELQDARRCTRRFRAYGEIGDLNQAWEIYSMVFKKVEKQLQHLTTLDLQYVSPELLRSRNLDIAVPGTYVSGRPVVTIASFGSTLSVITSKQRPRRLTLKGSDGKDYQYVLKGHEDLRQDERVMQLFGLVNSLLYLDSESYKRHLHIQRFPVIPLAPNAGLLGWVQQSDTLHVLVRDYRDSRKILLNIEYRLMLQMAPDYEFLTLLQKVEVFEYALDNTTGQDLYRVLWLKSKNSEAWLDRRATYTRSLAVTSMVGHIMGLGDRHPSNLMMNRVTGKVIHIDFGDCFEVAMHREKYPEKVPFRLTRMLVKAMEVCGIGGSFKTTCMITMGVVRDNRESLSAVLEAFVYDPLTAWRLLQTADDRARDRNGDTGNDPHAIAQGPNRKMRADENVIFDETAGETGATQEDINERALAVFNRVQRKLNGRDFDPEVVLSVEDQVMRLIEQATSYENLCVAFFGCVVRLSCSGGMSQLTERQKDELHKSILDYLHSAGLTHSYEALLEETGCSFTPDPKARHAGLLEKKWTSVIRLQKKIMDLENRNAALTEEISAAPRRGGASQADWVPRAPAAYTLTGHRAQVTRVAFHPLYSLLASASEDATIKLWDWETGDLERTLKGHIRSVHDLEFDSKGRWLVSCGSDMSIKLWDGEKEWAQARSFVDHDHSVHAVRFLPGDNIFVSASRDRTVKMWDVQSGHCIKTIQAHDDWIRSVTPSEDGKLLATCSNDHVSSSPSGQSPPELITAYIKTARVWDVSTSENKMEMRGHENVVETVVFAPVVAYAAIHELASIEGGDKNKLPGQYIATCSRDRTIKIWSCATGQCLKTLVSFSPAPWPQLLIYIFHQRRGMTTGSERSFSILTASFSFPRATTRQSGYGILRLADAPRQLKPMIISSRLLLGVERTPERDAELTCARAGVWIRGLRFGYLRVGERDELRGWVIASVSGWRGVP</sequence>
<comment type="caution">
    <text evidence="25">The sequence shown here is derived from an EMBL/GenBank/DDBJ whole genome shotgun (WGS) entry which is preliminary data.</text>
</comment>
<comment type="similarity">
    <text evidence="1 20">Belongs to the PI3/PI4-kinase family.</text>
</comment>
<evidence type="ECO:0000256" key="1">
    <source>
        <dbReference type="ARBA" id="ARBA00011031"/>
    </source>
</evidence>
<evidence type="ECO:0000256" key="13">
    <source>
        <dbReference type="ARBA" id="ARBA00022840"/>
    </source>
</evidence>
<dbReference type="SUPFAM" id="SSF109925">
    <property type="entry name" value="Lissencephaly-1 protein (Lis-1, PAF-AH alpha) N-terminal domain"/>
    <property type="match status" value="1"/>
</dbReference>
<dbReference type="InterPro" id="IPR018936">
    <property type="entry name" value="PI3/4_kinase_CS"/>
</dbReference>
<dbReference type="InterPro" id="IPR020472">
    <property type="entry name" value="WD40_PAC1"/>
</dbReference>
<dbReference type="Gene3D" id="1.20.120.150">
    <property type="entry name" value="FKBP12-rapamycin binding domain"/>
    <property type="match status" value="1"/>
</dbReference>
<dbReference type="PANTHER" id="PTHR11139:SF9">
    <property type="entry name" value="SERINE_THREONINE-PROTEIN KINASE MTOR"/>
    <property type="match status" value="1"/>
</dbReference>
<dbReference type="Pfam" id="PF00454">
    <property type="entry name" value="PI3_PI4_kinase"/>
    <property type="match status" value="1"/>
</dbReference>
<feature type="domain" description="FAT" evidence="23">
    <location>
        <begin position="1244"/>
        <end position="1791"/>
    </location>
</feature>
<gene>
    <name evidence="25" type="ORF">RDB_LOCUS79577</name>
</gene>
<dbReference type="FunFam" id="3.30.1010.10:FF:000006">
    <property type="entry name" value="Serine/threonine-protein kinase TOR"/>
    <property type="match status" value="1"/>
</dbReference>
<dbReference type="GO" id="GO:0016242">
    <property type="term" value="P:negative regulation of macroautophagy"/>
    <property type="evidence" value="ECO:0007669"/>
    <property type="project" value="TreeGrafter"/>
</dbReference>
<dbReference type="InterPro" id="IPR006594">
    <property type="entry name" value="LisH"/>
</dbReference>
<evidence type="ECO:0000256" key="21">
    <source>
        <dbReference type="SAM" id="MobiDB-lite"/>
    </source>
</evidence>
<dbReference type="InterPro" id="IPR024585">
    <property type="entry name" value="mTOR_dom"/>
</dbReference>
<evidence type="ECO:0000256" key="17">
    <source>
        <dbReference type="ARBA" id="ARBA00047899"/>
    </source>
</evidence>
<evidence type="ECO:0000256" key="3">
    <source>
        <dbReference type="ARBA" id="ARBA00022490"/>
    </source>
</evidence>
<evidence type="ECO:0000256" key="16">
    <source>
        <dbReference type="ARBA" id="ARBA00023306"/>
    </source>
</evidence>
<dbReference type="PROSITE" id="PS51190">
    <property type="entry name" value="FATC"/>
    <property type="match status" value="1"/>
</dbReference>
<dbReference type="InterPro" id="IPR009076">
    <property type="entry name" value="FRB_dom"/>
</dbReference>
<dbReference type="GO" id="GO:0051301">
    <property type="term" value="P:cell division"/>
    <property type="evidence" value="ECO:0007669"/>
    <property type="project" value="UniProtKB-KW"/>
</dbReference>
<keyword evidence="12 20" id="KW-0418">Kinase</keyword>
<dbReference type="GO" id="GO:0004674">
    <property type="term" value="F:protein serine/threonine kinase activity"/>
    <property type="evidence" value="ECO:0007669"/>
    <property type="project" value="UniProtKB-KW"/>
</dbReference>
<dbReference type="PANTHER" id="PTHR11139">
    <property type="entry name" value="ATAXIA TELANGIECTASIA MUTATED ATM -RELATED"/>
    <property type="match status" value="1"/>
</dbReference>
<dbReference type="InterPro" id="IPR036738">
    <property type="entry name" value="FRB_sf"/>
</dbReference>
<feature type="non-terminal residue" evidence="25">
    <location>
        <position position="1"/>
    </location>
</feature>
<keyword evidence="13 20" id="KW-0067">ATP-binding</keyword>
<protein>
    <recommendedName>
        <fullName evidence="20">Serine/threonine-protein kinase TOR</fullName>
        <ecNumber evidence="20">2.7.11.1</ecNumber>
    </recommendedName>
</protein>
<dbReference type="SMART" id="SM01346">
    <property type="entry name" value="DUF3385"/>
    <property type="match status" value="1"/>
</dbReference>
<dbReference type="Pfam" id="PF11865">
    <property type="entry name" value="mTOR_dom"/>
    <property type="match status" value="1"/>
</dbReference>
<dbReference type="PROSITE" id="PS51189">
    <property type="entry name" value="FAT"/>
    <property type="match status" value="1"/>
</dbReference>
<keyword evidence="4 20" id="KW-0723">Serine/threonine-protein kinase</keyword>
<dbReference type="SMART" id="SM00667">
    <property type="entry name" value="LisH"/>
    <property type="match status" value="1"/>
</dbReference>
<dbReference type="InterPro" id="IPR057546">
    <property type="entry name" value="HEAT_GCN1"/>
</dbReference>
<evidence type="ECO:0000259" key="24">
    <source>
        <dbReference type="PROSITE" id="PS51190"/>
    </source>
</evidence>
<feature type="domain" description="PI3K/PI4K catalytic" evidence="22">
    <location>
        <begin position="1965"/>
        <end position="2281"/>
    </location>
</feature>
<evidence type="ECO:0000256" key="12">
    <source>
        <dbReference type="ARBA" id="ARBA00022777"/>
    </source>
</evidence>
<name>A0A8H3GII1_9AGAM</name>
<keyword evidence="10 20" id="KW-0547">Nucleotide-binding</keyword>
<dbReference type="FunFam" id="1.10.1070.11:FF:000029">
    <property type="entry name" value="Serine/threonine-protein kinase TOR"/>
    <property type="match status" value="1"/>
</dbReference>
<keyword evidence="6" id="KW-0132">Cell division</keyword>
<feature type="region of interest" description="Disordered" evidence="21">
    <location>
        <begin position="1103"/>
        <end position="1122"/>
    </location>
</feature>
<dbReference type="GO" id="GO:0005634">
    <property type="term" value="C:nucleus"/>
    <property type="evidence" value="ECO:0007669"/>
    <property type="project" value="TreeGrafter"/>
</dbReference>
<keyword evidence="15" id="KW-0206">Cytoskeleton</keyword>
<dbReference type="Pfam" id="PF00400">
    <property type="entry name" value="WD40"/>
    <property type="match status" value="5"/>
</dbReference>
<dbReference type="InterPro" id="IPR026683">
    <property type="entry name" value="TOR_cat"/>
</dbReference>
<keyword evidence="2" id="KW-0813">Transport</keyword>
<dbReference type="GO" id="GO:0031932">
    <property type="term" value="C:TORC2 complex"/>
    <property type="evidence" value="ECO:0007669"/>
    <property type="project" value="TreeGrafter"/>
</dbReference>
<proteinExistence type="inferred from homology"/>
<evidence type="ECO:0000256" key="2">
    <source>
        <dbReference type="ARBA" id="ARBA00022448"/>
    </source>
</evidence>
<keyword evidence="7 20" id="KW-0808">Transferase</keyword>
<dbReference type="SMART" id="SM01343">
    <property type="entry name" value="FATC"/>
    <property type="match status" value="1"/>
</dbReference>
<dbReference type="SMART" id="SM00320">
    <property type="entry name" value="WD40"/>
    <property type="match status" value="5"/>
</dbReference>
<feature type="repeat" description="WD" evidence="19">
    <location>
        <begin position="2542"/>
        <end position="2583"/>
    </location>
</feature>
<reference evidence="25" key="1">
    <citation type="submission" date="2021-01" db="EMBL/GenBank/DDBJ databases">
        <authorList>
            <person name="Kaushik A."/>
        </authorList>
    </citation>
    <scope>NUCLEOTIDE SEQUENCE</scope>
    <source>
        <strain evidence="25">AG1-1B</strain>
    </source>
</reference>
<evidence type="ECO:0000256" key="9">
    <source>
        <dbReference type="ARBA" id="ARBA00022737"/>
    </source>
</evidence>
<dbReference type="PROSITE" id="PS00916">
    <property type="entry name" value="PI3_4_KINASE_2"/>
    <property type="match status" value="1"/>
</dbReference>
<keyword evidence="11" id="KW-0498">Mitosis</keyword>
<evidence type="ECO:0000259" key="22">
    <source>
        <dbReference type="PROSITE" id="PS50290"/>
    </source>
</evidence>
<dbReference type="PROSITE" id="PS50294">
    <property type="entry name" value="WD_REPEATS_REGION"/>
    <property type="match status" value="3"/>
</dbReference>
<dbReference type="GO" id="GO:0038202">
    <property type="term" value="P:TORC1 signaling"/>
    <property type="evidence" value="ECO:0007669"/>
    <property type="project" value="TreeGrafter"/>
</dbReference>
<dbReference type="InterPro" id="IPR058584">
    <property type="entry name" value="IMB1_TNPO1-like_TPR"/>
</dbReference>
<dbReference type="EMBL" id="CAJMWQ010001469">
    <property type="protein sequence ID" value="CAE6451767.1"/>
    <property type="molecule type" value="Genomic_DNA"/>
</dbReference>
<evidence type="ECO:0000256" key="8">
    <source>
        <dbReference type="ARBA" id="ARBA00022701"/>
    </source>
</evidence>
<dbReference type="InterPro" id="IPR057564">
    <property type="entry name" value="HEAT_ATR"/>
</dbReference>
<dbReference type="InterPro" id="IPR056795">
    <property type="entry name" value="PAC1-like_LisH-like_dom"/>
</dbReference>
<accession>A0A8H3GII1</accession>
<dbReference type="SUPFAM" id="SSF48371">
    <property type="entry name" value="ARM repeat"/>
    <property type="match status" value="2"/>
</dbReference>
<dbReference type="InterPro" id="IPR014009">
    <property type="entry name" value="PIK_FAT"/>
</dbReference>
<dbReference type="GO" id="GO:0005886">
    <property type="term" value="C:plasma membrane"/>
    <property type="evidence" value="ECO:0007669"/>
    <property type="project" value="UniProtKB-ARBA"/>
</dbReference>
<keyword evidence="16" id="KW-0131">Cell cycle</keyword>
<evidence type="ECO:0000313" key="25">
    <source>
        <dbReference type="EMBL" id="CAE6451767.1"/>
    </source>
</evidence>
<dbReference type="Pfam" id="PF25574">
    <property type="entry name" value="TPR_IMB1"/>
    <property type="match status" value="1"/>
</dbReference>
<evidence type="ECO:0000256" key="20">
    <source>
        <dbReference type="RuleBase" id="RU364109"/>
    </source>
</evidence>
<dbReference type="Pfam" id="PF02259">
    <property type="entry name" value="FAT"/>
    <property type="match status" value="1"/>
</dbReference>
<evidence type="ECO:0000256" key="18">
    <source>
        <dbReference type="ARBA" id="ARBA00048679"/>
    </source>
</evidence>
<dbReference type="InterPro" id="IPR003151">
    <property type="entry name" value="PIK-rel_kinase_FAT"/>
</dbReference>
<keyword evidence="14" id="KW-0175">Coiled coil</keyword>
<dbReference type="CDD" id="cd00200">
    <property type="entry name" value="WD40"/>
    <property type="match status" value="1"/>
</dbReference>
<evidence type="ECO:0000256" key="10">
    <source>
        <dbReference type="ARBA" id="ARBA00022741"/>
    </source>
</evidence>
<dbReference type="InterPro" id="IPR000403">
    <property type="entry name" value="PI3/4_kinase_cat_dom"/>
</dbReference>
<evidence type="ECO:0000256" key="19">
    <source>
        <dbReference type="PROSITE-ProRule" id="PRU00221"/>
    </source>
</evidence>
<dbReference type="EC" id="2.7.11.1" evidence="20"/>
<dbReference type="Proteomes" id="UP000663826">
    <property type="component" value="Unassembled WGS sequence"/>
</dbReference>